<reference evidence="2 3" key="1">
    <citation type="journal article" date="2020" name="Antonie Van Leeuwenhoek">
        <title>Rhodopirellula heiligendammensis sp. nov., Rhodopirellula pilleata sp. nov., and Rhodopirellula solitaria sp. nov. isolated from natural or artificial marine surfaces in Northern Germany and California, USA, and emended description of the genus Rhodopirellula.</title>
        <authorList>
            <person name="Kallscheuer N."/>
            <person name="Wiegand S."/>
            <person name="Jogler M."/>
            <person name="Boedeker C."/>
            <person name="Peeters S.H."/>
            <person name="Rast P."/>
            <person name="Heuer A."/>
            <person name="Jetten M.S.M."/>
            <person name="Rohde M."/>
            <person name="Jogler C."/>
        </authorList>
    </citation>
    <scope>NUCLEOTIDE SEQUENCE [LARGE SCALE GENOMIC DNA]</scope>
    <source>
        <strain evidence="2 3">Poly21</strain>
    </source>
</reference>
<accession>A0A5C6BWG0</accession>
<organism evidence="2 3">
    <name type="scientific">Allorhodopirellula heiligendammensis</name>
    <dbReference type="NCBI Taxonomy" id="2714739"/>
    <lineage>
        <taxon>Bacteria</taxon>
        <taxon>Pseudomonadati</taxon>
        <taxon>Planctomycetota</taxon>
        <taxon>Planctomycetia</taxon>
        <taxon>Pirellulales</taxon>
        <taxon>Pirellulaceae</taxon>
        <taxon>Allorhodopirellula</taxon>
    </lineage>
</organism>
<gene>
    <name evidence="2" type="ORF">Poly21_23060</name>
</gene>
<dbReference type="EMBL" id="SJPU01000002">
    <property type="protein sequence ID" value="TWU15114.1"/>
    <property type="molecule type" value="Genomic_DNA"/>
</dbReference>
<comment type="caution">
    <text evidence="2">The sequence shown here is derived from an EMBL/GenBank/DDBJ whole genome shotgun (WGS) entry which is preliminary data.</text>
</comment>
<protein>
    <recommendedName>
        <fullName evidence="4">Secreted protein</fullName>
    </recommendedName>
</protein>
<evidence type="ECO:0000313" key="3">
    <source>
        <dbReference type="Proteomes" id="UP000319908"/>
    </source>
</evidence>
<name>A0A5C6BWG0_9BACT</name>
<dbReference type="Proteomes" id="UP000319908">
    <property type="component" value="Unassembled WGS sequence"/>
</dbReference>
<keyword evidence="3" id="KW-1185">Reference proteome</keyword>
<evidence type="ECO:0008006" key="4">
    <source>
        <dbReference type="Google" id="ProtNLM"/>
    </source>
</evidence>
<evidence type="ECO:0000313" key="2">
    <source>
        <dbReference type="EMBL" id="TWU15114.1"/>
    </source>
</evidence>
<keyword evidence="1" id="KW-0732">Signal</keyword>
<dbReference type="AlphaFoldDB" id="A0A5C6BWG0"/>
<dbReference type="RefSeq" id="WP_302118607.1">
    <property type="nucleotide sequence ID" value="NZ_SJPU01000002.1"/>
</dbReference>
<proteinExistence type="predicted"/>
<evidence type="ECO:0000256" key="1">
    <source>
        <dbReference type="SAM" id="SignalP"/>
    </source>
</evidence>
<feature type="signal peptide" evidence="1">
    <location>
        <begin position="1"/>
        <end position="32"/>
    </location>
</feature>
<sequence length="313" mass="34262">MSRRPILPIHSLATCTAFFFGSILAAAPLALAADGLGESVLTPSAAEKYQLRHQLTPDQTIRYKVTHVAKTKTRMNGTEEIANVYTTSVRSWKVQDVSENQITFDHQIDSVEMTQQNGDQDEIQWSSLTGEKPPAVFSIVAEQIGTPLSTVTIDPQGTELNREVHAGSQASLGMGSLTLTLPSEPIAIGDRWMVPSEVKVRTEDQQVKTIKTRQVFTLKKVSAGVATIAIKSQTLTPIHSEALRAQVIQQLSNGAVRFDIDNGCLLSKELEWDETVVGFQGPGSMMEYRAKMDEELIDEEVVLSAAKSGKPLR</sequence>
<feature type="chain" id="PRO_5022732116" description="Secreted protein" evidence="1">
    <location>
        <begin position="33"/>
        <end position="313"/>
    </location>
</feature>